<reference evidence="1 2" key="1">
    <citation type="submission" date="2006-05" db="EMBL/GenBank/DDBJ databases">
        <authorList>
            <person name="King G."/>
            <person name="Ferriera S."/>
            <person name="Johnson J."/>
            <person name="Kravitz S."/>
            <person name="Beeson K."/>
            <person name="Sutton G."/>
            <person name="Rogers Y.-H."/>
            <person name="Friedman R."/>
            <person name="Frazier M."/>
            <person name="Venter J.C."/>
        </authorList>
    </citation>
    <scope>NUCLEOTIDE SEQUENCE [LARGE SCALE GENOMIC DNA]</scope>
    <source>
        <strain evidence="2">ATCC 25650 / DSM 13394 / JCM 20685 / NBRC 16684 / NCIMB 2208 / IAM 12614 / B1</strain>
    </source>
</reference>
<proteinExistence type="predicted"/>
<evidence type="ECO:0000313" key="2">
    <source>
        <dbReference type="Proteomes" id="UP000004848"/>
    </source>
</evidence>
<dbReference type="RefSeq" id="WP_006940652.1">
    <property type="nucleotide sequence ID" value="NZ_AAUW01000047.1"/>
</dbReference>
<comment type="caution">
    <text evidence="1">The sequence shown here is derived from an EMBL/GenBank/DDBJ whole genome shotgun (WGS) entry which is preliminary data.</text>
</comment>
<dbReference type="AlphaFoldDB" id="A0P4E7"/>
<gene>
    <name evidence="1" type="ORF">SIAM614_31621</name>
</gene>
<dbReference type="GeneID" id="68850172"/>
<sequence length="357" mass="40553">MNDFDESLIRDSDLREKLESARASMDRRIFKTYASSLVSTQEKRDAEAKAAQERAAKLAAMPREKRRRAIIREVIENEGLSTDNLRYMPTPLAICGLPYKALPDGETEFERKQGRMAVTVTAGKLRSPDGQRVQQPIPYGPKARLIMAHLSTEALRNNSPIVETSETLSGFMRDMGFEPRGGRNGNIEPFKEQLRALAACRMEISTWDGKRSGQVDVKPLNKVELWFPENANQKSLWPTTIAFSEDFYRELKNHALPIDVRVLRALSNSARRLDLMLWVTYRITRLQTKLVLDWKPLKSQFGEGYTRDRAFKAAMIDDVAALKEIFPKIPLKLTERGLEMEAADATALAIPKRTLKA</sequence>
<dbReference type="eggNOG" id="ENOG502ZB3T">
    <property type="taxonomic scope" value="Bacteria"/>
</dbReference>
<accession>A0P4E7</accession>
<dbReference type="InterPro" id="IPR006881">
    <property type="entry name" value="RepA_C"/>
</dbReference>
<dbReference type="EMBL" id="AAUW01000047">
    <property type="protein sequence ID" value="EAV40098.1"/>
    <property type="molecule type" value="Genomic_DNA"/>
</dbReference>
<evidence type="ECO:0000313" key="1">
    <source>
        <dbReference type="EMBL" id="EAV40098.1"/>
    </source>
</evidence>
<organism evidence="1 2">
    <name type="scientific">Roseibium aggregatum (strain ATCC 25650 / DSM 13394 / JCM 20685 / NBRC 16684 / NCIMB 2208 / IAM 12614 / B1)</name>
    <name type="common">Stappia aggregata</name>
    <dbReference type="NCBI Taxonomy" id="384765"/>
    <lineage>
        <taxon>Bacteria</taxon>
        <taxon>Pseudomonadati</taxon>
        <taxon>Pseudomonadota</taxon>
        <taxon>Alphaproteobacteria</taxon>
        <taxon>Hyphomicrobiales</taxon>
        <taxon>Stappiaceae</taxon>
        <taxon>Roseibium</taxon>
    </lineage>
</organism>
<dbReference type="Pfam" id="PF04796">
    <property type="entry name" value="RepA_C"/>
    <property type="match status" value="1"/>
</dbReference>
<dbReference type="OrthoDB" id="932750at2"/>
<protein>
    <submittedName>
        <fullName evidence="1">Replication protein A</fullName>
    </submittedName>
</protein>
<dbReference type="Proteomes" id="UP000004848">
    <property type="component" value="Unassembled WGS sequence"/>
</dbReference>
<name>A0P4E7_ROSAI</name>